<organism evidence="1 2">
    <name type="scientific">Halarcobacter anaerophilus</name>
    <dbReference type="NCBI Taxonomy" id="877500"/>
    <lineage>
        <taxon>Bacteria</taxon>
        <taxon>Pseudomonadati</taxon>
        <taxon>Campylobacterota</taxon>
        <taxon>Epsilonproteobacteria</taxon>
        <taxon>Campylobacterales</taxon>
        <taxon>Arcobacteraceae</taxon>
        <taxon>Halarcobacter</taxon>
    </lineage>
</organism>
<protein>
    <submittedName>
        <fullName evidence="1">Uncharacterized protein</fullName>
    </submittedName>
</protein>
<dbReference type="RefSeq" id="WP_129081675.1">
    <property type="nucleotide sequence ID" value="NZ_CP041070.1"/>
</dbReference>
<evidence type="ECO:0000313" key="1">
    <source>
        <dbReference type="EMBL" id="RXJ63630.1"/>
    </source>
</evidence>
<reference evidence="1 2" key="1">
    <citation type="submission" date="2017-10" db="EMBL/GenBank/DDBJ databases">
        <title>Genomics of the genus Arcobacter.</title>
        <authorList>
            <person name="Perez-Cataluna A."/>
            <person name="Figueras M.J."/>
        </authorList>
    </citation>
    <scope>NUCLEOTIDE SEQUENCE [LARGE SCALE GENOMIC DNA]</scope>
    <source>
        <strain evidence="1 2">DSM 24636</strain>
    </source>
</reference>
<name>A0A4Q0Y0R0_9BACT</name>
<gene>
    <name evidence="1" type="ORF">CRV06_05400</name>
</gene>
<keyword evidence="2" id="KW-1185">Reference proteome</keyword>
<dbReference type="EMBL" id="PDKO01000003">
    <property type="protein sequence ID" value="RXJ63630.1"/>
    <property type="molecule type" value="Genomic_DNA"/>
</dbReference>
<sequence>MATDSNTFLDWANGLDFSNSLSSTTEDATTALNFDTNNIMNKSLGNNTGQSYTDMYFNNNPSIETNANANTENGFDFSNMFTSENLGGTLKGIGAVGGALASIYGASQQKKFNEDMLDMEKKRVNREYAKADAQQAEYDAVWKS</sequence>
<evidence type="ECO:0000313" key="2">
    <source>
        <dbReference type="Proteomes" id="UP000290191"/>
    </source>
</evidence>
<accession>A0A4Q0Y0R0</accession>
<dbReference type="AlphaFoldDB" id="A0A4Q0Y0R0"/>
<dbReference type="Proteomes" id="UP000290191">
    <property type="component" value="Unassembled WGS sequence"/>
</dbReference>
<comment type="caution">
    <text evidence="1">The sequence shown here is derived from an EMBL/GenBank/DDBJ whole genome shotgun (WGS) entry which is preliminary data.</text>
</comment>
<proteinExistence type="predicted"/>